<proteinExistence type="predicted"/>
<feature type="region of interest" description="Disordered" evidence="1">
    <location>
        <begin position="166"/>
        <end position="190"/>
    </location>
</feature>
<dbReference type="Pfam" id="PF25797">
    <property type="entry name" value="PDF2_C"/>
    <property type="match status" value="1"/>
</dbReference>
<dbReference type="OrthoDB" id="6159439at2759"/>
<keyword evidence="4" id="KW-1185">Reference proteome</keyword>
<accession>A0A5J5BXL0</accession>
<evidence type="ECO:0000256" key="1">
    <source>
        <dbReference type="SAM" id="MobiDB-lite"/>
    </source>
</evidence>
<dbReference type="PANTHER" id="PTHR45654">
    <property type="entry name" value="HOMEOBOX-LEUCINE ZIPPER PROTEIN MERISTEM L1"/>
    <property type="match status" value="1"/>
</dbReference>
<sequence>MVKDFCSILSVSGRQDLPHLSELYNSGIRVTVRKSDGPGQPSGMVVSSATSVWLPLSCENLFNFFRDEKMRAQWDVLSNYNPGPYVSKLQLLFVKQPIKSNASMVSIEQPFIPTESNMLMLQESCVDPLGSLVVYAPIDATAIKSAIIGEDSTNVPILPSGFMISSDGRPDKGTKATGRQKEQQGWRFSSHSGFPDTGWQPLIVKASENGISGNCQYSCLLQPFRK</sequence>
<dbReference type="EMBL" id="CM018032">
    <property type="protein sequence ID" value="KAA8547658.1"/>
    <property type="molecule type" value="Genomic_DNA"/>
</dbReference>
<organism evidence="3 4">
    <name type="scientific">Nyssa sinensis</name>
    <dbReference type="NCBI Taxonomy" id="561372"/>
    <lineage>
        <taxon>Eukaryota</taxon>
        <taxon>Viridiplantae</taxon>
        <taxon>Streptophyta</taxon>
        <taxon>Embryophyta</taxon>
        <taxon>Tracheophyta</taxon>
        <taxon>Spermatophyta</taxon>
        <taxon>Magnoliopsida</taxon>
        <taxon>eudicotyledons</taxon>
        <taxon>Gunneridae</taxon>
        <taxon>Pentapetalae</taxon>
        <taxon>asterids</taxon>
        <taxon>Cornales</taxon>
        <taxon>Nyssaceae</taxon>
        <taxon>Nyssa</taxon>
    </lineage>
</organism>
<dbReference type="SUPFAM" id="SSF55961">
    <property type="entry name" value="Bet v1-like"/>
    <property type="match status" value="1"/>
</dbReference>
<feature type="compositionally biased region" description="Basic and acidic residues" evidence="1">
    <location>
        <begin position="168"/>
        <end position="184"/>
    </location>
</feature>
<dbReference type="Proteomes" id="UP000325577">
    <property type="component" value="Linkage Group LG1"/>
</dbReference>
<dbReference type="AlphaFoldDB" id="A0A5J5BXL0"/>
<evidence type="ECO:0000259" key="2">
    <source>
        <dbReference type="Pfam" id="PF25797"/>
    </source>
</evidence>
<dbReference type="PANTHER" id="PTHR45654:SF9">
    <property type="entry name" value="HOMEOBOX-LEUCINE ZIPPER PROTEIN HDG10-RELATED"/>
    <property type="match status" value="1"/>
</dbReference>
<gene>
    <name evidence="3" type="ORF">F0562_004087</name>
</gene>
<feature type="domain" description="HD-Zip IV C-terminal" evidence="2">
    <location>
        <begin position="1"/>
        <end position="183"/>
    </location>
</feature>
<dbReference type="InterPro" id="IPR057993">
    <property type="entry name" value="HD-Zip_IV_C"/>
</dbReference>
<evidence type="ECO:0000313" key="3">
    <source>
        <dbReference type="EMBL" id="KAA8547658.1"/>
    </source>
</evidence>
<dbReference type="InterPro" id="IPR042160">
    <property type="entry name" value="HD-Zip_IV"/>
</dbReference>
<evidence type="ECO:0000313" key="4">
    <source>
        <dbReference type="Proteomes" id="UP000325577"/>
    </source>
</evidence>
<reference evidence="3 4" key="1">
    <citation type="submission" date="2019-09" db="EMBL/GenBank/DDBJ databases">
        <title>A chromosome-level genome assembly of the Chinese tupelo Nyssa sinensis.</title>
        <authorList>
            <person name="Yang X."/>
            <person name="Kang M."/>
            <person name="Yang Y."/>
            <person name="Xiong H."/>
            <person name="Wang M."/>
            <person name="Zhang Z."/>
            <person name="Wang Z."/>
            <person name="Wu H."/>
            <person name="Ma T."/>
            <person name="Liu J."/>
            <person name="Xi Z."/>
        </authorList>
    </citation>
    <scope>NUCLEOTIDE SEQUENCE [LARGE SCALE GENOMIC DNA]</scope>
    <source>
        <strain evidence="3">J267</strain>
        <tissue evidence="3">Leaf</tissue>
    </source>
</reference>
<protein>
    <recommendedName>
        <fullName evidence="2">HD-Zip IV C-terminal domain-containing protein</fullName>
    </recommendedName>
</protein>
<name>A0A5J5BXL0_9ASTE</name>